<dbReference type="Proteomes" id="UP001589896">
    <property type="component" value="Unassembled WGS sequence"/>
</dbReference>
<dbReference type="RefSeq" id="WP_386668859.1">
    <property type="nucleotide sequence ID" value="NZ_JBHLTG010000002.1"/>
</dbReference>
<keyword evidence="2" id="KW-0378">Hydrolase</keyword>
<protein>
    <submittedName>
        <fullName evidence="4">Beta-glucosidase</fullName>
    </submittedName>
</protein>
<comment type="similarity">
    <text evidence="1">Belongs to the glycosyl hydrolase 3 family.</text>
</comment>
<dbReference type="InterPro" id="IPR013783">
    <property type="entry name" value="Ig-like_fold"/>
</dbReference>
<gene>
    <name evidence="4" type="ORF">ACFFGH_12925</name>
</gene>
<dbReference type="SUPFAM" id="SSF52279">
    <property type="entry name" value="Beta-D-glucan exohydrolase, C-terminal domain"/>
    <property type="match status" value="1"/>
</dbReference>
<dbReference type="PANTHER" id="PTHR42715">
    <property type="entry name" value="BETA-GLUCOSIDASE"/>
    <property type="match status" value="1"/>
</dbReference>
<sequence>MSRGSTPLTREETTSILLGDLPGAGLPDLVYADGPNGVRGVAGATAFPSGLTLASSFDLGLAERFGEAVAREALAAGRNAMLAPGLDIARVPRAGRIAESLGEDPLLTGEIGGTIAAAFQRSGVLSVPKHFVANNFEYLRTGRGSLERRSAAIDVRVSRRALLELYAEPFRRVLVKYRAAGLLSSYNRINGEYASESAAILRLPFEEWGWRGVIVPDFIFAVRDDERALLAGLHLPALGGMAGRSREMVEGAPAELTDRLAEDVADAMTRAGVHPASPSTEPLDDRASQELAREMLEAGSVLLKNDGLLPLDLAAASSLALPGIEDPAHLLVMGGSAAVTLSPGRIEPLAAPLTRLLGDGAVTVVGGTLGDVPLPTLTVEVIATVRDAITGREQTLTLPEFAMPDPPAGVGADWSATLSCSFTPTESGDHRLALTFAGDARLRVDGIEVAEGYREASPMIAGPDYPLQAIVPLEAGRVVTLLVEFDSGSAITIPPLGIRPGFELGLLGPGDTIQRAAEAARAADVAVVVVGRVSGEAMDVDSLRLPGDQERLVEAVAAVNPRTVVVTCGGGPVLMPWADRVAAILHVWNPGERFAEALTRLLFGLAEPGGRLPLTFAACEERTPVSSPDRYPGLDGVVRYEEELLVGYRWYDAIGEEPAFPFGHGLGYTTFELHELTVTEAGGQVTGTVLARNTGSRAGKVVVQLYTSSPEPAGHPPRSLRAFGTRRLEPGESTVVPFAFPVADLAAYDEIGGRWVLHGGRYGVEAGLSSRDLHARTELPVEGRILQPSDR</sequence>
<dbReference type="InterPro" id="IPR026891">
    <property type="entry name" value="Fn3-like"/>
</dbReference>
<dbReference type="InterPro" id="IPR036962">
    <property type="entry name" value="Glyco_hydro_3_N_sf"/>
</dbReference>
<reference evidence="4 5" key="1">
    <citation type="submission" date="2024-09" db="EMBL/GenBank/DDBJ databases">
        <authorList>
            <person name="Sun Q."/>
            <person name="Mori K."/>
        </authorList>
    </citation>
    <scope>NUCLEOTIDE SEQUENCE [LARGE SCALE GENOMIC DNA]</scope>
    <source>
        <strain evidence="4 5">KCTC 23076</strain>
    </source>
</reference>
<dbReference type="PROSITE" id="PS51820">
    <property type="entry name" value="PA14"/>
    <property type="match status" value="1"/>
</dbReference>
<evidence type="ECO:0000313" key="4">
    <source>
        <dbReference type="EMBL" id="MFC0678745.1"/>
    </source>
</evidence>
<dbReference type="Gene3D" id="3.20.20.300">
    <property type="entry name" value="Glycoside hydrolase, family 3, N-terminal domain"/>
    <property type="match status" value="1"/>
</dbReference>
<organism evidence="4 5">
    <name type="scientific">Lysobacter korlensis</name>
    <dbReference type="NCBI Taxonomy" id="553636"/>
    <lineage>
        <taxon>Bacteria</taxon>
        <taxon>Pseudomonadati</taxon>
        <taxon>Pseudomonadota</taxon>
        <taxon>Gammaproteobacteria</taxon>
        <taxon>Lysobacterales</taxon>
        <taxon>Lysobacteraceae</taxon>
        <taxon>Lysobacter</taxon>
    </lineage>
</organism>
<evidence type="ECO:0000256" key="2">
    <source>
        <dbReference type="ARBA" id="ARBA00022801"/>
    </source>
</evidence>
<dbReference type="SUPFAM" id="SSF51445">
    <property type="entry name" value="(Trans)glycosidases"/>
    <property type="match status" value="1"/>
</dbReference>
<dbReference type="Pfam" id="PF14310">
    <property type="entry name" value="Fn3-like"/>
    <property type="match status" value="1"/>
</dbReference>
<dbReference type="Gene3D" id="3.40.50.1700">
    <property type="entry name" value="Glycoside hydrolase family 3 C-terminal domain"/>
    <property type="match status" value="1"/>
</dbReference>
<dbReference type="InterPro" id="IPR037524">
    <property type="entry name" value="PA14/GLEYA"/>
</dbReference>
<accession>A0ABV6RP39</accession>
<dbReference type="EMBL" id="JBHLTG010000002">
    <property type="protein sequence ID" value="MFC0678745.1"/>
    <property type="molecule type" value="Genomic_DNA"/>
</dbReference>
<dbReference type="InterPro" id="IPR017853">
    <property type="entry name" value="GH"/>
</dbReference>
<dbReference type="PRINTS" id="PR00133">
    <property type="entry name" value="GLHYDRLASE3"/>
</dbReference>
<proteinExistence type="inferred from homology"/>
<dbReference type="PANTHER" id="PTHR42715:SF10">
    <property type="entry name" value="BETA-GLUCOSIDASE"/>
    <property type="match status" value="1"/>
</dbReference>
<dbReference type="Gene3D" id="2.60.120.260">
    <property type="entry name" value="Galactose-binding domain-like"/>
    <property type="match status" value="1"/>
</dbReference>
<dbReference type="Gene3D" id="2.60.40.10">
    <property type="entry name" value="Immunoglobulins"/>
    <property type="match status" value="1"/>
</dbReference>
<dbReference type="Pfam" id="PF01915">
    <property type="entry name" value="Glyco_hydro_3_C"/>
    <property type="match status" value="1"/>
</dbReference>
<dbReference type="SMART" id="SM01217">
    <property type="entry name" value="Fn3_like"/>
    <property type="match status" value="1"/>
</dbReference>
<evidence type="ECO:0000256" key="1">
    <source>
        <dbReference type="ARBA" id="ARBA00005336"/>
    </source>
</evidence>
<name>A0ABV6RP39_9GAMM</name>
<comment type="caution">
    <text evidence="4">The sequence shown here is derived from an EMBL/GenBank/DDBJ whole genome shotgun (WGS) entry which is preliminary data.</text>
</comment>
<dbReference type="InterPro" id="IPR002772">
    <property type="entry name" value="Glyco_hydro_3_C"/>
</dbReference>
<keyword evidence="5" id="KW-1185">Reference proteome</keyword>
<dbReference type="InterPro" id="IPR050288">
    <property type="entry name" value="Cellulose_deg_GH3"/>
</dbReference>
<evidence type="ECO:0000313" key="5">
    <source>
        <dbReference type="Proteomes" id="UP001589896"/>
    </source>
</evidence>
<dbReference type="InterPro" id="IPR001764">
    <property type="entry name" value="Glyco_hydro_3_N"/>
</dbReference>
<dbReference type="Pfam" id="PF00933">
    <property type="entry name" value="Glyco_hydro_3"/>
    <property type="match status" value="1"/>
</dbReference>
<feature type="domain" description="PA14" evidence="3">
    <location>
        <begin position="363"/>
        <end position="520"/>
    </location>
</feature>
<dbReference type="InterPro" id="IPR036881">
    <property type="entry name" value="Glyco_hydro_3_C_sf"/>
</dbReference>
<evidence type="ECO:0000259" key="3">
    <source>
        <dbReference type="PROSITE" id="PS51820"/>
    </source>
</evidence>